<accession>A0A9X1FUX8</accession>
<comment type="cofactor">
    <cofactor evidence="1 4">
        <name>pyridoxal 5'-phosphate</name>
        <dbReference type="ChEBI" id="CHEBI:597326"/>
    </cofactor>
</comment>
<dbReference type="PANTHER" id="PTHR43797">
    <property type="entry name" value="HOMOCYSTEINE/CYSTEINE SYNTHASE"/>
    <property type="match status" value="1"/>
</dbReference>
<keyword evidence="2" id="KW-0808">Transferase</keyword>
<keyword evidence="6" id="KW-1185">Reference proteome</keyword>
<dbReference type="EMBL" id="JAHXDN010000002">
    <property type="protein sequence ID" value="MBW4707792.1"/>
    <property type="molecule type" value="Genomic_DNA"/>
</dbReference>
<dbReference type="NCBIfam" id="TIGR01326">
    <property type="entry name" value="OAH_OAS_sulfhy"/>
    <property type="match status" value="1"/>
</dbReference>
<evidence type="ECO:0000256" key="1">
    <source>
        <dbReference type="ARBA" id="ARBA00001933"/>
    </source>
</evidence>
<dbReference type="InterPro" id="IPR006235">
    <property type="entry name" value="OAc-hSer/O-AcSer_sulfhydrylase"/>
</dbReference>
<dbReference type="GO" id="GO:0030170">
    <property type="term" value="F:pyridoxal phosphate binding"/>
    <property type="evidence" value="ECO:0007669"/>
    <property type="project" value="InterPro"/>
</dbReference>
<comment type="caution">
    <text evidence="5">The sequence shown here is derived from an EMBL/GenBank/DDBJ whole genome shotgun (WGS) entry which is preliminary data.</text>
</comment>
<name>A0A9X1FUX8_9RHOB</name>
<dbReference type="PIRSF" id="PIRSF001434">
    <property type="entry name" value="CGS"/>
    <property type="match status" value="1"/>
</dbReference>
<dbReference type="RefSeq" id="WP_219500936.1">
    <property type="nucleotide sequence ID" value="NZ_JAHXDN010000002.1"/>
</dbReference>
<protein>
    <submittedName>
        <fullName evidence="5">O-acetylhomoserine aminocarboxypropyltransferase/cysteine synthase</fullName>
    </submittedName>
</protein>
<dbReference type="Pfam" id="PF01053">
    <property type="entry name" value="Cys_Met_Meta_PP"/>
    <property type="match status" value="1"/>
</dbReference>
<dbReference type="GO" id="GO:0071269">
    <property type="term" value="P:L-homocysteine biosynthetic process"/>
    <property type="evidence" value="ECO:0007669"/>
    <property type="project" value="TreeGrafter"/>
</dbReference>
<dbReference type="GO" id="GO:0006535">
    <property type="term" value="P:cysteine biosynthetic process from serine"/>
    <property type="evidence" value="ECO:0007669"/>
    <property type="project" value="TreeGrafter"/>
</dbReference>
<sequence>MTDGPSYGFDTLQIHAGARPDPATGARQTPIYQTTAYVFRDADHAAALFNLQEVGFIYSRLTNPTVAVLQERIATLEGGVGAACCSSGHAAQIMALFPLMGPGKNIVVSTRLYGGTVTQFSHTINRFGWEATFVDFDDLDAVKAAINDDTRAVFCESIANPGGYITDLDAISKISDAAGLPLIVDNTSATPFLCRPIEHGATLVVHSTTKYLTGNGTVTGGCIVDSGKFDWSANDKFPSLSQPEPAYHGLKFHETFGPLAFTFHSIAIGLRDLGMTMNPQAAHYTLMGTETLSLRMERHVENAEKLATWLENDPRVDYVTYAGLKSSPYNDRVKKICPKGAGGLFTFAIKGGYDSCVKFVNALEIFSHVANLGDTRSLVIHSASTTHRQLTAEQQEAAGAGPGVVRVSIGIESADDLIADLDQALAKATS</sequence>
<dbReference type="GO" id="GO:0003961">
    <property type="term" value="F:O-acetylhomoserine aminocarboxypropyltransferase activity"/>
    <property type="evidence" value="ECO:0007669"/>
    <property type="project" value="TreeGrafter"/>
</dbReference>
<gene>
    <name evidence="5" type="ORF">KX928_08335</name>
</gene>
<dbReference type="InterPro" id="IPR000277">
    <property type="entry name" value="Cys/Met-Metab_PyrdxlP-dep_enz"/>
</dbReference>
<comment type="similarity">
    <text evidence="4">Belongs to the trans-sulfuration enzymes family.</text>
</comment>
<evidence type="ECO:0000313" key="5">
    <source>
        <dbReference type="EMBL" id="MBW4707792.1"/>
    </source>
</evidence>
<proteinExistence type="inferred from homology"/>
<evidence type="ECO:0000313" key="6">
    <source>
        <dbReference type="Proteomes" id="UP001138661"/>
    </source>
</evidence>
<evidence type="ECO:0000256" key="2">
    <source>
        <dbReference type="ARBA" id="ARBA00022679"/>
    </source>
</evidence>
<dbReference type="Proteomes" id="UP001138661">
    <property type="component" value="Unassembled WGS sequence"/>
</dbReference>
<dbReference type="GO" id="GO:0004124">
    <property type="term" value="F:cysteine synthase activity"/>
    <property type="evidence" value="ECO:0007669"/>
    <property type="project" value="TreeGrafter"/>
</dbReference>
<dbReference type="GO" id="GO:0019346">
    <property type="term" value="P:transsulfuration"/>
    <property type="evidence" value="ECO:0007669"/>
    <property type="project" value="InterPro"/>
</dbReference>
<dbReference type="CDD" id="cd00614">
    <property type="entry name" value="CGS_like"/>
    <property type="match status" value="1"/>
</dbReference>
<reference evidence="5" key="1">
    <citation type="submission" date="2021-07" db="EMBL/GenBank/DDBJ databases">
        <title>Roseobacter insulae sp. nov., isolated from a tidal flat.</title>
        <authorList>
            <person name="Park S."/>
            <person name="Yoon J.-H."/>
        </authorList>
    </citation>
    <scope>NUCLEOTIDE SEQUENCE</scope>
    <source>
        <strain evidence="5">YSTF-M11</strain>
    </source>
</reference>
<dbReference type="AlphaFoldDB" id="A0A9X1FUX8"/>
<dbReference type="FunFam" id="3.40.640.10:FF:000035">
    <property type="entry name" value="O-succinylhomoserine sulfhydrylase"/>
    <property type="match status" value="1"/>
</dbReference>
<dbReference type="GO" id="GO:0005737">
    <property type="term" value="C:cytoplasm"/>
    <property type="evidence" value="ECO:0007669"/>
    <property type="project" value="TreeGrafter"/>
</dbReference>
<organism evidence="5 6">
    <name type="scientific">Roseobacter insulae</name>
    <dbReference type="NCBI Taxonomy" id="2859783"/>
    <lineage>
        <taxon>Bacteria</taxon>
        <taxon>Pseudomonadati</taxon>
        <taxon>Pseudomonadota</taxon>
        <taxon>Alphaproteobacteria</taxon>
        <taxon>Rhodobacterales</taxon>
        <taxon>Roseobacteraceae</taxon>
        <taxon>Roseobacter</taxon>
    </lineage>
</organism>
<evidence type="ECO:0000256" key="4">
    <source>
        <dbReference type="RuleBase" id="RU362118"/>
    </source>
</evidence>
<dbReference type="PANTHER" id="PTHR43797:SF2">
    <property type="entry name" value="HOMOCYSTEINE_CYSTEINE SYNTHASE"/>
    <property type="match status" value="1"/>
</dbReference>
<keyword evidence="3 4" id="KW-0663">Pyridoxal phosphate</keyword>
<evidence type="ECO:0000256" key="3">
    <source>
        <dbReference type="ARBA" id="ARBA00022898"/>
    </source>
</evidence>